<dbReference type="Gene3D" id="3.30.870.10">
    <property type="entry name" value="Endonuclease Chain A"/>
    <property type="match status" value="2"/>
</dbReference>
<name>A0A9X1ZV81_9BACI</name>
<dbReference type="GO" id="GO:0004630">
    <property type="term" value="F:phospholipase D activity"/>
    <property type="evidence" value="ECO:0007669"/>
    <property type="project" value="UniProtKB-EC"/>
</dbReference>
<dbReference type="GO" id="GO:0016891">
    <property type="term" value="F:RNA endonuclease activity producing 5'-phosphomonoesters, hydrolytic mechanism"/>
    <property type="evidence" value="ECO:0007669"/>
    <property type="project" value="TreeGrafter"/>
</dbReference>
<dbReference type="PANTHER" id="PTHR43856">
    <property type="entry name" value="CARDIOLIPIN HYDROLASE"/>
    <property type="match status" value="1"/>
</dbReference>
<dbReference type="SUPFAM" id="SSF56024">
    <property type="entry name" value="Phospholipase D/nuclease"/>
    <property type="match status" value="2"/>
</dbReference>
<feature type="domain" description="PLD phosphodiesterase" evidence="7">
    <location>
        <begin position="373"/>
        <end position="403"/>
    </location>
</feature>
<evidence type="ECO:0000256" key="3">
    <source>
        <dbReference type="ARBA" id="ARBA00012027"/>
    </source>
</evidence>
<reference evidence="8" key="1">
    <citation type="submission" date="2022-02" db="EMBL/GenBank/DDBJ databases">
        <title>Halalkalibacter sp. nov. isolated from Lonar Lake, India.</title>
        <authorList>
            <person name="Joshi A."/>
            <person name="Thite S."/>
            <person name="Lodha T."/>
        </authorList>
    </citation>
    <scope>NUCLEOTIDE SEQUENCE</scope>
    <source>
        <strain evidence="8">MEB205</strain>
    </source>
</reference>
<proteinExistence type="inferred from homology"/>
<keyword evidence="5" id="KW-0442">Lipid degradation</keyword>
<evidence type="ECO:0000313" key="8">
    <source>
        <dbReference type="EMBL" id="MCL7746124.1"/>
    </source>
</evidence>
<comment type="caution">
    <text evidence="8">The sequence shown here is derived from an EMBL/GenBank/DDBJ whole genome shotgun (WGS) entry which is preliminary data.</text>
</comment>
<protein>
    <recommendedName>
        <fullName evidence="3">phospholipase D</fullName>
        <ecNumber evidence="3">3.1.4.4</ecNumber>
    </recommendedName>
</protein>
<dbReference type="AlphaFoldDB" id="A0A9X1ZV81"/>
<evidence type="ECO:0000313" key="9">
    <source>
        <dbReference type="Proteomes" id="UP001139150"/>
    </source>
</evidence>
<keyword evidence="6" id="KW-0443">Lipid metabolism</keyword>
<dbReference type="PANTHER" id="PTHR43856:SF1">
    <property type="entry name" value="MITOCHONDRIAL CARDIOLIPIN HYDROLASE"/>
    <property type="match status" value="1"/>
</dbReference>
<dbReference type="RefSeq" id="WP_250095050.1">
    <property type="nucleotide sequence ID" value="NZ_JAKRYL010000002.1"/>
</dbReference>
<gene>
    <name evidence="8" type="ORF">MF646_03215</name>
</gene>
<evidence type="ECO:0000256" key="2">
    <source>
        <dbReference type="ARBA" id="ARBA00008664"/>
    </source>
</evidence>
<dbReference type="EC" id="3.1.4.4" evidence="3"/>
<dbReference type="GO" id="GO:0016042">
    <property type="term" value="P:lipid catabolic process"/>
    <property type="evidence" value="ECO:0007669"/>
    <property type="project" value="UniProtKB-KW"/>
</dbReference>
<dbReference type="InterPro" id="IPR025202">
    <property type="entry name" value="PLD-like_dom"/>
</dbReference>
<evidence type="ECO:0000256" key="1">
    <source>
        <dbReference type="ARBA" id="ARBA00000798"/>
    </source>
</evidence>
<dbReference type="EMBL" id="JAKRYL010000002">
    <property type="protein sequence ID" value="MCL7746124.1"/>
    <property type="molecule type" value="Genomic_DNA"/>
</dbReference>
<dbReference type="Proteomes" id="UP001139150">
    <property type="component" value="Unassembled WGS sequence"/>
</dbReference>
<evidence type="ECO:0000259" key="7">
    <source>
        <dbReference type="PROSITE" id="PS50035"/>
    </source>
</evidence>
<dbReference type="InterPro" id="IPR001736">
    <property type="entry name" value="PLipase_D/transphosphatidylase"/>
</dbReference>
<keyword evidence="9" id="KW-1185">Reference proteome</keyword>
<accession>A0A9X1ZV81</accession>
<organism evidence="8 9">
    <name type="scientific">Halalkalibacter alkaliphilus</name>
    <dbReference type="NCBI Taxonomy" id="2917993"/>
    <lineage>
        <taxon>Bacteria</taxon>
        <taxon>Bacillati</taxon>
        <taxon>Bacillota</taxon>
        <taxon>Bacilli</taxon>
        <taxon>Bacillales</taxon>
        <taxon>Bacillaceae</taxon>
        <taxon>Halalkalibacter</taxon>
    </lineage>
</organism>
<dbReference type="InterPro" id="IPR051406">
    <property type="entry name" value="PLD_domain"/>
</dbReference>
<dbReference type="CDD" id="cd09130">
    <property type="entry name" value="PLDc_unchar2_2"/>
    <property type="match status" value="1"/>
</dbReference>
<dbReference type="PROSITE" id="PS50035">
    <property type="entry name" value="PLD"/>
    <property type="match status" value="1"/>
</dbReference>
<dbReference type="Pfam" id="PF13091">
    <property type="entry name" value="PLDc_2"/>
    <property type="match status" value="1"/>
</dbReference>
<evidence type="ECO:0000256" key="4">
    <source>
        <dbReference type="ARBA" id="ARBA00022801"/>
    </source>
</evidence>
<keyword evidence="4" id="KW-0378">Hydrolase</keyword>
<comment type="catalytic activity">
    <reaction evidence="1">
        <text>a 1,2-diacyl-sn-glycero-3-phosphocholine + H2O = a 1,2-diacyl-sn-glycero-3-phosphate + choline + H(+)</text>
        <dbReference type="Rhea" id="RHEA:14445"/>
        <dbReference type="ChEBI" id="CHEBI:15354"/>
        <dbReference type="ChEBI" id="CHEBI:15377"/>
        <dbReference type="ChEBI" id="CHEBI:15378"/>
        <dbReference type="ChEBI" id="CHEBI:57643"/>
        <dbReference type="ChEBI" id="CHEBI:58608"/>
        <dbReference type="EC" id="3.1.4.4"/>
    </reaction>
</comment>
<sequence>MLKKLFLVLFVVLIITVVPYTVYGLYKPLPEGVSYEGNVHHVTNVEFLSDLTYEKDGELVRDHHIFERVIEMIEEAENFIVFDMFLFNDKYDEDKEYPDITDRITKALIKKKEESPDLEITFITDEINTTYRSHPSKHLSALEDHGIDVILTNLTPLRDANPIYSGFWRAFLHVFGREGEGWIQNPFSDNGPKVTLGSYLKMLNLKGNHRKVMTTDKRAMITSANPHDASGYNSNIAFVVEGNIIDDILQSEQAVANFSGGKKLPDFTENKQETGDISIQLLTEGKTRSHLLAEIQQTKAEDCIYIGMFNFADSGVVKELVAASERGVDVQMILDPNETVFGNENIGIPNRPVAYDLEEYGNGNLNIKWYNTHDEQYHSKIILIERDEMSTIIGGSANFTRRNLDDFNLDTSLKIEASNDKEIVQEVSHYFKKLWNNEETTYTVTVDEYLEDFSEYKKYLFRLQKKTGLTTF</sequence>
<evidence type="ECO:0000256" key="6">
    <source>
        <dbReference type="ARBA" id="ARBA00023098"/>
    </source>
</evidence>
<evidence type="ECO:0000256" key="5">
    <source>
        <dbReference type="ARBA" id="ARBA00022963"/>
    </source>
</evidence>
<dbReference type="GO" id="GO:0006793">
    <property type="term" value="P:phosphorus metabolic process"/>
    <property type="evidence" value="ECO:0007669"/>
    <property type="project" value="UniProtKB-ARBA"/>
</dbReference>
<comment type="similarity">
    <text evidence="2">Belongs to the phospholipase D family.</text>
</comment>
<dbReference type="CDD" id="cd09129">
    <property type="entry name" value="PLDc_unchar2_1"/>
    <property type="match status" value="1"/>
</dbReference>